<dbReference type="PANTHER" id="PTHR13856">
    <property type="entry name" value="VHS DOMAIN CONTAINING PROTEIN FAMILY"/>
    <property type="match status" value="1"/>
</dbReference>
<comment type="caution">
    <text evidence="6">The sequence shown here is derived from an EMBL/GenBank/DDBJ whole genome shotgun (WGS) entry which is preliminary data.</text>
</comment>
<dbReference type="SMART" id="SM00288">
    <property type="entry name" value="VHS"/>
    <property type="match status" value="1"/>
</dbReference>
<evidence type="ECO:0000256" key="2">
    <source>
        <dbReference type="ARBA" id="ARBA00022927"/>
    </source>
</evidence>
<feature type="domain" description="VHS" evidence="4">
    <location>
        <begin position="21"/>
        <end position="154"/>
    </location>
</feature>
<proteinExistence type="predicted"/>
<protein>
    <submittedName>
        <fullName evidence="6">TOM1-like protein 2</fullName>
    </submittedName>
</protein>
<dbReference type="Proteomes" id="UP001626550">
    <property type="component" value="Unassembled WGS sequence"/>
</dbReference>
<keyword evidence="7" id="KW-1185">Reference proteome</keyword>
<sequence length="725" mass="82395">MQNLFQPHPYSTQIGALIERATDSGQSSENWVLILEVCDQLNETDEGPREALRAIRKRLNSAVGKDHLSIWYTLTLIEALIKHCGKRVQAQVANKDFLKDLIRVLSPKHDPPQQIQSRILFMIKLWVDCCWDVTGRRELEKVYTALKQKGVQFPNFDSVDPNTATHLMTGVKASQDASLVNQSDAYRARIVSNHLTSQQQPVSFVDNQLKVVQVNRRQTLGCKSPAVYVQLPPCDDTSPKQSHKIVSALGEWTEKARCESILPKKNGNQMLMAQGPRNANSKTAPNPENRSQTMTIVPAQKALQSVARSQNYITFSSSVEEVPLGSGRMVLRQTAPTNPRAVSRQGVLVQEPTKVRSSPNHAQMDEYGTVRRLSRNQRVKLSQDLNVVETNLRVFVDMLSELRPDHSTNSDDLHLLYELHRTCRAMQQRVVDFLSQVADEKATGALLQVNDNLNSAFLKFDRFERYRQKCLRATLVAIEERSRRRREAEMLTGQVVENAEQEEEDASSSMQHLHQHTHFHRHNHLHQHMRASPSTSAETAAAQASPIMTGLGSPSRRIKQKLSVGGKQMIDRQKLLNEIQSKANINQQIATLDLHESPTRTRRRRILLEDNVSDEETNYQKLFHTRSTKTISPHPEMARLLQKNAAAVISKQTEKQRQHPSFQPHPIWCNSTRSPLHKPMNLAFGNKIKIEYEQVQMMYLNSWPKPTIAVIILSGSSSKNRECRV</sequence>
<dbReference type="EMBL" id="JBJKFK010000119">
    <property type="protein sequence ID" value="KAL3319615.1"/>
    <property type="molecule type" value="Genomic_DNA"/>
</dbReference>
<evidence type="ECO:0000259" key="5">
    <source>
        <dbReference type="PROSITE" id="PS50909"/>
    </source>
</evidence>
<dbReference type="GO" id="GO:0015031">
    <property type="term" value="P:protein transport"/>
    <property type="evidence" value="ECO:0007669"/>
    <property type="project" value="UniProtKB-KW"/>
</dbReference>
<dbReference type="SUPFAM" id="SSF89009">
    <property type="entry name" value="GAT-like domain"/>
    <property type="match status" value="1"/>
</dbReference>
<keyword evidence="2" id="KW-0653">Protein transport</keyword>
<dbReference type="Gene3D" id="1.25.40.90">
    <property type="match status" value="1"/>
</dbReference>
<dbReference type="PANTHER" id="PTHR13856:SF137">
    <property type="entry name" value="GH05942P"/>
    <property type="match status" value="1"/>
</dbReference>
<dbReference type="InterPro" id="IPR008942">
    <property type="entry name" value="ENTH_VHS"/>
</dbReference>
<dbReference type="SUPFAM" id="SSF48464">
    <property type="entry name" value="ENTH/VHS domain"/>
    <property type="match status" value="1"/>
</dbReference>
<keyword evidence="1" id="KW-0813">Transport</keyword>
<dbReference type="PROSITE" id="PS50909">
    <property type="entry name" value="GAT"/>
    <property type="match status" value="1"/>
</dbReference>
<dbReference type="Pfam" id="PF03127">
    <property type="entry name" value="GAT"/>
    <property type="match status" value="1"/>
</dbReference>
<evidence type="ECO:0000256" key="3">
    <source>
        <dbReference type="SAM" id="MobiDB-lite"/>
    </source>
</evidence>
<dbReference type="Pfam" id="PF00790">
    <property type="entry name" value="VHS"/>
    <property type="match status" value="1"/>
</dbReference>
<evidence type="ECO:0000313" key="6">
    <source>
        <dbReference type="EMBL" id="KAL3319615.1"/>
    </source>
</evidence>
<accession>A0ABD2QJ90</accession>
<dbReference type="CDD" id="cd03565">
    <property type="entry name" value="VHS_Tom1_like"/>
    <property type="match status" value="1"/>
</dbReference>
<feature type="region of interest" description="Disordered" evidence="3">
    <location>
        <begin position="486"/>
        <end position="509"/>
    </location>
</feature>
<dbReference type="AlphaFoldDB" id="A0ABD2QJ90"/>
<evidence type="ECO:0000313" key="7">
    <source>
        <dbReference type="Proteomes" id="UP001626550"/>
    </source>
</evidence>
<evidence type="ECO:0000256" key="1">
    <source>
        <dbReference type="ARBA" id="ARBA00022448"/>
    </source>
</evidence>
<evidence type="ECO:0000259" key="4">
    <source>
        <dbReference type="PROSITE" id="PS50179"/>
    </source>
</evidence>
<reference evidence="6 7" key="1">
    <citation type="submission" date="2024-11" db="EMBL/GenBank/DDBJ databases">
        <title>Adaptive evolution of stress response genes in parasites aligns with host niche diversity.</title>
        <authorList>
            <person name="Hahn C."/>
            <person name="Resl P."/>
        </authorList>
    </citation>
    <scope>NUCLEOTIDE SEQUENCE [LARGE SCALE GENOMIC DNA]</scope>
    <source>
        <strain evidence="6">EGGRZ-B1_66</strain>
        <tissue evidence="6">Body</tissue>
    </source>
</reference>
<dbReference type="InterPro" id="IPR002014">
    <property type="entry name" value="VHS_dom"/>
</dbReference>
<dbReference type="CDD" id="cd14233">
    <property type="entry name" value="GAT_TOM1_like"/>
    <property type="match status" value="1"/>
</dbReference>
<dbReference type="PROSITE" id="PS50179">
    <property type="entry name" value="VHS"/>
    <property type="match status" value="1"/>
</dbReference>
<feature type="domain" description="GAT" evidence="5">
    <location>
        <begin position="376"/>
        <end position="465"/>
    </location>
</feature>
<dbReference type="InterPro" id="IPR038425">
    <property type="entry name" value="GAT_sf"/>
</dbReference>
<dbReference type="InterPro" id="IPR004152">
    <property type="entry name" value="GAT_dom"/>
</dbReference>
<dbReference type="Gene3D" id="1.20.58.160">
    <property type="match status" value="1"/>
</dbReference>
<organism evidence="6 7">
    <name type="scientific">Cichlidogyrus casuarinus</name>
    <dbReference type="NCBI Taxonomy" id="1844966"/>
    <lineage>
        <taxon>Eukaryota</taxon>
        <taxon>Metazoa</taxon>
        <taxon>Spiralia</taxon>
        <taxon>Lophotrochozoa</taxon>
        <taxon>Platyhelminthes</taxon>
        <taxon>Monogenea</taxon>
        <taxon>Monopisthocotylea</taxon>
        <taxon>Dactylogyridea</taxon>
        <taxon>Ancyrocephalidae</taxon>
        <taxon>Cichlidogyrus</taxon>
    </lineage>
</organism>
<name>A0ABD2QJ90_9PLAT</name>
<gene>
    <name evidence="6" type="primary">TOM1L2</name>
    <name evidence="6" type="ORF">Ciccas_001719</name>
</gene>